<dbReference type="InterPro" id="IPR003660">
    <property type="entry name" value="HAMP_dom"/>
</dbReference>
<keyword evidence="10" id="KW-0902">Two-component regulatory system</keyword>
<evidence type="ECO:0000259" key="15">
    <source>
        <dbReference type="PROSITE" id="PS50885"/>
    </source>
</evidence>
<accession>A0ABT9CD02</accession>
<evidence type="ECO:0000256" key="8">
    <source>
        <dbReference type="ARBA" id="ARBA00022777"/>
    </source>
</evidence>
<dbReference type="InterPro" id="IPR036890">
    <property type="entry name" value="HATPase_C_sf"/>
</dbReference>
<feature type="coiled-coil region" evidence="12">
    <location>
        <begin position="252"/>
        <end position="279"/>
    </location>
</feature>
<dbReference type="EC" id="2.7.13.3" evidence="3"/>
<dbReference type="Pfam" id="PF02518">
    <property type="entry name" value="HATPase_c"/>
    <property type="match status" value="1"/>
</dbReference>
<evidence type="ECO:0000256" key="12">
    <source>
        <dbReference type="SAM" id="Coils"/>
    </source>
</evidence>
<keyword evidence="8 16" id="KW-0418">Kinase</keyword>
<dbReference type="Pfam" id="PF00672">
    <property type="entry name" value="HAMP"/>
    <property type="match status" value="1"/>
</dbReference>
<dbReference type="GO" id="GO:0016301">
    <property type="term" value="F:kinase activity"/>
    <property type="evidence" value="ECO:0007669"/>
    <property type="project" value="UniProtKB-KW"/>
</dbReference>
<evidence type="ECO:0000256" key="10">
    <source>
        <dbReference type="ARBA" id="ARBA00023012"/>
    </source>
</evidence>
<feature type="domain" description="Histidine kinase" evidence="14">
    <location>
        <begin position="279"/>
        <end position="475"/>
    </location>
</feature>
<keyword evidence="4" id="KW-1003">Cell membrane</keyword>
<dbReference type="InterPro" id="IPR050980">
    <property type="entry name" value="2C_sensor_his_kinase"/>
</dbReference>
<gene>
    <name evidence="16" type="ORF">Q5741_10025</name>
</gene>
<dbReference type="EMBL" id="JAUQTB010000004">
    <property type="protein sequence ID" value="MDO7906760.1"/>
    <property type="molecule type" value="Genomic_DNA"/>
</dbReference>
<keyword evidence="13" id="KW-1133">Transmembrane helix</keyword>
<name>A0ABT9CD02_9BACL</name>
<sequence length="475" mass="53336">MKQLKSRIVSRWTRQGIAETAVKFRQSLLFRYLMILLGAFILLPIVLPLVSVIYIIIGNWISHSQYETPYGGSTSVTQRWHQEAGKLDHASPDQISGRLRELNKEYPEATLFWVDSGGRTQYMLPENAEIPAYWSAGEAIRFMKQAVQAGDPFTVVAFIGDTDNANQGFMVLEMPSSALQPTYGARIDLTYFALITLFILVIFLSFSLVFFIRIRRRLVALQEAMADQGENGIPAKVAVTRADEIGQLESGFNRMIEQLAEARRREREEEELRKKVVAEISHDIRTPLTVVRSHLYSLQKEPISPAGKDSLQLMESKLDSLGGMIDNLLSYNLLVSGRYTLHRSRQDILRLVRECAAAWYPLWEREGFEVDIELPDEQLIWDVDSNAIRRILDNLFQNAVRHAREGAYIGIRAEVYKGAAAVVIADRGPGLGGASSAKGAGVGLAIVELLAKEMGLEREMISTPEGTSVYLYPQI</sequence>
<evidence type="ECO:0000313" key="16">
    <source>
        <dbReference type="EMBL" id="MDO7906760.1"/>
    </source>
</evidence>
<dbReference type="SUPFAM" id="SSF55874">
    <property type="entry name" value="ATPase domain of HSP90 chaperone/DNA topoisomerase II/histidine kinase"/>
    <property type="match status" value="1"/>
</dbReference>
<keyword evidence="9" id="KW-0067">ATP-binding</keyword>
<organism evidence="16 17">
    <name type="scientific">Paenibacillus lacisoli</name>
    <dbReference type="NCBI Taxonomy" id="3064525"/>
    <lineage>
        <taxon>Bacteria</taxon>
        <taxon>Bacillati</taxon>
        <taxon>Bacillota</taxon>
        <taxon>Bacilli</taxon>
        <taxon>Bacillales</taxon>
        <taxon>Paenibacillaceae</taxon>
        <taxon>Paenibacillus</taxon>
    </lineage>
</organism>
<comment type="caution">
    <text evidence="16">The sequence shown here is derived from an EMBL/GenBank/DDBJ whole genome shotgun (WGS) entry which is preliminary data.</text>
</comment>
<dbReference type="SMART" id="SM00387">
    <property type="entry name" value="HATPase_c"/>
    <property type="match status" value="1"/>
</dbReference>
<dbReference type="PROSITE" id="PS50885">
    <property type="entry name" value="HAMP"/>
    <property type="match status" value="1"/>
</dbReference>
<dbReference type="Pfam" id="PF00512">
    <property type="entry name" value="HisKA"/>
    <property type="match status" value="1"/>
</dbReference>
<reference evidence="16 17" key="1">
    <citation type="submission" date="2023-07" db="EMBL/GenBank/DDBJ databases">
        <title>Paenibacillus sp. JX-17 nov. isolated from soil.</title>
        <authorList>
            <person name="Wan Y."/>
            <person name="Liu B."/>
        </authorList>
    </citation>
    <scope>NUCLEOTIDE SEQUENCE [LARGE SCALE GENOMIC DNA]</scope>
    <source>
        <strain evidence="16 17">JX-17</strain>
    </source>
</reference>
<protein>
    <recommendedName>
        <fullName evidence="3">histidine kinase</fullName>
        <ecNumber evidence="3">2.7.13.3</ecNumber>
    </recommendedName>
</protein>
<comment type="catalytic activity">
    <reaction evidence="1">
        <text>ATP + protein L-histidine = ADP + protein N-phospho-L-histidine.</text>
        <dbReference type="EC" id="2.7.13.3"/>
    </reaction>
</comment>
<dbReference type="SUPFAM" id="SSF158472">
    <property type="entry name" value="HAMP domain-like"/>
    <property type="match status" value="1"/>
</dbReference>
<comment type="subcellular location">
    <subcellularLocation>
        <location evidence="2">Cell membrane</location>
        <topology evidence="2">Multi-pass membrane protein</topology>
    </subcellularLocation>
</comment>
<dbReference type="Proteomes" id="UP001240171">
    <property type="component" value="Unassembled WGS sequence"/>
</dbReference>
<feature type="domain" description="HAMP" evidence="15">
    <location>
        <begin position="212"/>
        <end position="264"/>
    </location>
</feature>
<keyword evidence="7" id="KW-0547">Nucleotide-binding</keyword>
<keyword evidence="12" id="KW-0175">Coiled coil</keyword>
<dbReference type="InterPro" id="IPR036097">
    <property type="entry name" value="HisK_dim/P_sf"/>
</dbReference>
<dbReference type="SMART" id="SM00304">
    <property type="entry name" value="HAMP"/>
    <property type="match status" value="1"/>
</dbReference>
<dbReference type="PROSITE" id="PS50109">
    <property type="entry name" value="HIS_KIN"/>
    <property type="match status" value="1"/>
</dbReference>
<evidence type="ECO:0000256" key="6">
    <source>
        <dbReference type="ARBA" id="ARBA00022679"/>
    </source>
</evidence>
<keyword evidence="5" id="KW-0597">Phosphoprotein</keyword>
<dbReference type="Gene3D" id="3.30.565.10">
    <property type="entry name" value="Histidine kinase-like ATPase, C-terminal domain"/>
    <property type="match status" value="1"/>
</dbReference>
<feature type="transmembrane region" description="Helical" evidence="13">
    <location>
        <begin position="32"/>
        <end position="57"/>
    </location>
</feature>
<dbReference type="InterPro" id="IPR003594">
    <property type="entry name" value="HATPase_dom"/>
</dbReference>
<dbReference type="InterPro" id="IPR003661">
    <property type="entry name" value="HisK_dim/P_dom"/>
</dbReference>
<evidence type="ECO:0000256" key="3">
    <source>
        <dbReference type="ARBA" id="ARBA00012438"/>
    </source>
</evidence>
<evidence type="ECO:0000256" key="2">
    <source>
        <dbReference type="ARBA" id="ARBA00004651"/>
    </source>
</evidence>
<keyword evidence="6" id="KW-0808">Transferase</keyword>
<evidence type="ECO:0000256" key="13">
    <source>
        <dbReference type="SAM" id="Phobius"/>
    </source>
</evidence>
<evidence type="ECO:0000259" key="14">
    <source>
        <dbReference type="PROSITE" id="PS50109"/>
    </source>
</evidence>
<evidence type="ECO:0000256" key="1">
    <source>
        <dbReference type="ARBA" id="ARBA00000085"/>
    </source>
</evidence>
<evidence type="ECO:0000256" key="11">
    <source>
        <dbReference type="ARBA" id="ARBA00023136"/>
    </source>
</evidence>
<dbReference type="InterPro" id="IPR005467">
    <property type="entry name" value="His_kinase_dom"/>
</dbReference>
<dbReference type="SMART" id="SM00388">
    <property type="entry name" value="HisKA"/>
    <property type="match status" value="1"/>
</dbReference>
<evidence type="ECO:0000256" key="5">
    <source>
        <dbReference type="ARBA" id="ARBA00022553"/>
    </source>
</evidence>
<keyword evidence="17" id="KW-1185">Reference proteome</keyword>
<proteinExistence type="predicted"/>
<dbReference type="SUPFAM" id="SSF47384">
    <property type="entry name" value="Homodimeric domain of signal transducing histidine kinase"/>
    <property type="match status" value="1"/>
</dbReference>
<evidence type="ECO:0000256" key="7">
    <source>
        <dbReference type="ARBA" id="ARBA00022741"/>
    </source>
</evidence>
<dbReference type="PANTHER" id="PTHR44936:SF10">
    <property type="entry name" value="SENSOR PROTEIN RSTB"/>
    <property type="match status" value="1"/>
</dbReference>
<dbReference type="RefSeq" id="WP_305023957.1">
    <property type="nucleotide sequence ID" value="NZ_JAUQTB010000004.1"/>
</dbReference>
<keyword evidence="11 13" id="KW-0472">Membrane</keyword>
<dbReference type="Gene3D" id="6.10.340.10">
    <property type="match status" value="1"/>
</dbReference>
<feature type="transmembrane region" description="Helical" evidence="13">
    <location>
        <begin position="189"/>
        <end position="212"/>
    </location>
</feature>
<evidence type="ECO:0000256" key="9">
    <source>
        <dbReference type="ARBA" id="ARBA00022840"/>
    </source>
</evidence>
<dbReference type="CDD" id="cd00082">
    <property type="entry name" value="HisKA"/>
    <property type="match status" value="1"/>
</dbReference>
<evidence type="ECO:0000313" key="17">
    <source>
        <dbReference type="Proteomes" id="UP001240171"/>
    </source>
</evidence>
<dbReference type="PANTHER" id="PTHR44936">
    <property type="entry name" value="SENSOR PROTEIN CREC"/>
    <property type="match status" value="1"/>
</dbReference>
<dbReference type="Gene3D" id="1.10.287.130">
    <property type="match status" value="1"/>
</dbReference>
<dbReference type="CDD" id="cd06225">
    <property type="entry name" value="HAMP"/>
    <property type="match status" value="1"/>
</dbReference>
<keyword evidence="13" id="KW-0812">Transmembrane</keyword>
<evidence type="ECO:0000256" key="4">
    <source>
        <dbReference type="ARBA" id="ARBA00022475"/>
    </source>
</evidence>